<feature type="domain" description="Arrestin C-terminal-like" evidence="2">
    <location>
        <begin position="800"/>
        <end position="1003"/>
    </location>
</feature>
<feature type="compositionally biased region" description="Basic and acidic residues" evidence="1">
    <location>
        <begin position="248"/>
        <end position="259"/>
    </location>
</feature>
<feature type="compositionally biased region" description="Low complexity" evidence="1">
    <location>
        <begin position="660"/>
        <end position="676"/>
    </location>
</feature>
<dbReference type="InterPro" id="IPR014752">
    <property type="entry name" value="Arrestin-like_C"/>
</dbReference>
<dbReference type="GO" id="GO:0070086">
    <property type="term" value="P:ubiquitin-dependent endocytosis"/>
    <property type="evidence" value="ECO:0007669"/>
    <property type="project" value="TreeGrafter"/>
</dbReference>
<gene>
    <name evidence="3" type="ORF">DB88DRAFT_540894</name>
</gene>
<keyword evidence="4" id="KW-1185">Reference proteome</keyword>
<dbReference type="AlphaFoldDB" id="A0AAD9CY68"/>
<feature type="compositionally biased region" description="Polar residues" evidence="1">
    <location>
        <begin position="383"/>
        <end position="393"/>
    </location>
</feature>
<comment type="caution">
    <text evidence="3">The sequence shown here is derived from an EMBL/GenBank/DDBJ whole genome shotgun (WGS) entry which is preliminary data.</text>
</comment>
<dbReference type="SMART" id="SM01017">
    <property type="entry name" value="Arrestin_C"/>
    <property type="match status" value="1"/>
</dbReference>
<evidence type="ECO:0000256" key="1">
    <source>
        <dbReference type="SAM" id="MobiDB-lite"/>
    </source>
</evidence>
<feature type="compositionally biased region" description="Low complexity" evidence="1">
    <location>
        <begin position="372"/>
        <end position="382"/>
    </location>
</feature>
<name>A0AAD9CY68_PAPLA</name>
<sequence>MVKSNQPLQIRLTEPVIFLKGPSTGLDFRGRPQAIAADAQPAMLRGLLTLRLSKPTRIRKIEIKLEGKARTEWPEGIGPRRMDTSEEHVIISEKVTYFNAIRSESRSDMRRAASLGPGVSTAMIDIDDDLFHSEATTPVETDHESHEYIGRGRQRHVAGQVPRSASAMPGGHDMMGWQRSGPSTEPIEADEALLPIRNLSMRDRGPSPAYTPLPESSSEGRRSSLRNPLPGSNLSPIPSAPHSAATSDRGESTSTERRRTAPSHLARSGLADEPLLEDSQTSSPAEIDHEVQESEIMPPVPVRPSILENAGHRHGSGSAGEVRFAPTAPLPDASNHHDDPARDEPESEAGPTSEPHEEVRRGRTASIRTMNSTHSASSSSTHGEQGTVQSSGHTEQHPVMSGIQTAAPSPNHSAAPSPAPSVHAIPSTDHLPRSSMSSASLTGDGHSSSNPTSANESRRSSLLGLHTGHPAGPSSSSTDGQEVRQGRKTRAGSASTIVINRSNASQSASGSRPPETRTNSGRSVSSSSPHPSQHAPSTHGRATPTQEEHAQHRHLKFSLASAFGVVKDRMSSKSRSRAGSRAPSRAHSRGPSRAPSIDESAGYRPSDNGTSMSRGGSGSGFARANGVVSALPPHLIDHDERTNRFGRMGLDDFVPPSVFARGSSTGRSRSTDRTASPARHRDGERSPSRNRGRNKGMKVLTGALDVLEGKHHEEEGEHLHNWKEFKKGTYNYPISFPIPVNAPPTLHAEFGSVVYRLKATVVRAGALTTNLVEDLEVVMIATPQEDDLEETENVIVERQWEEQMRYQIALHGKAFPIGGVIPISIRLMPLMKCKVHRLTVALEEKTDYFAQEKKVARHETPRRFTLLFVKQPERLERLFPLLPVISDDPNAAKDSPVAQLAAQAAVNNPSPDAFDPENEDSVYATLLDPLGPWHLEKNLQLPDCASGVKFTSKHEKTNIAVGHWLKVTIRVERGDDVAVDAKGRRKQFDIIIETPIKILDCRVNPQYNSLPTYTPQHPSSMSAPGVCSIHSGQSKNFAPIASSREIDPLVAAAPTALGQLEGRGESSRGRSSTRDLNGHGRHEEDTLLERNIVYDRLMSGQETETGELPPTYVEAVSNASRSVSRNGSRVGLDGAAGSPYDNPGVETIEERGRDSTSRLEGVIEFGSRSRERDGRSRSRLRLG</sequence>
<feature type="compositionally biased region" description="Basic and acidic residues" evidence="1">
    <location>
        <begin position="140"/>
        <end position="150"/>
    </location>
</feature>
<feature type="region of interest" description="Disordered" evidence="1">
    <location>
        <begin position="1119"/>
        <end position="1183"/>
    </location>
</feature>
<feature type="compositionally biased region" description="Basic and acidic residues" evidence="1">
    <location>
        <begin position="1167"/>
        <end position="1176"/>
    </location>
</feature>
<dbReference type="PANTHER" id="PTHR11188:SF17">
    <property type="entry name" value="FI21816P1"/>
    <property type="match status" value="1"/>
</dbReference>
<dbReference type="InterPro" id="IPR011021">
    <property type="entry name" value="Arrestin-like_N"/>
</dbReference>
<dbReference type="GO" id="GO:0030674">
    <property type="term" value="F:protein-macromolecule adaptor activity"/>
    <property type="evidence" value="ECO:0007669"/>
    <property type="project" value="TreeGrafter"/>
</dbReference>
<feature type="region of interest" description="Disordered" evidence="1">
    <location>
        <begin position="137"/>
        <end position="185"/>
    </location>
</feature>
<dbReference type="Pfam" id="PF00339">
    <property type="entry name" value="Arrestin_N"/>
    <property type="match status" value="1"/>
</dbReference>
<proteinExistence type="predicted"/>
<feature type="compositionally biased region" description="Polar residues" evidence="1">
    <location>
        <begin position="492"/>
        <end position="510"/>
    </location>
</feature>
<dbReference type="GO" id="GO:0031625">
    <property type="term" value="F:ubiquitin protein ligase binding"/>
    <property type="evidence" value="ECO:0007669"/>
    <property type="project" value="TreeGrafter"/>
</dbReference>
<accession>A0AAD9CY68</accession>
<organism evidence="3 4">
    <name type="scientific">Papiliotrema laurentii</name>
    <name type="common">Cryptococcus laurentii</name>
    <dbReference type="NCBI Taxonomy" id="5418"/>
    <lineage>
        <taxon>Eukaryota</taxon>
        <taxon>Fungi</taxon>
        <taxon>Dikarya</taxon>
        <taxon>Basidiomycota</taxon>
        <taxon>Agaricomycotina</taxon>
        <taxon>Tremellomycetes</taxon>
        <taxon>Tremellales</taxon>
        <taxon>Rhynchogastremaceae</taxon>
        <taxon>Papiliotrema</taxon>
    </lineage>
</organism>
<dbReference type="PANTHER" id="PTHR11188">
    <property type="entry name" value="ARRESTIN DOMAIN CONTAINING PROTEIN"/>
    <property type="match status" value="1"/>
</dbReference>
<dbReference type="InterPro" id="IPR011022">
    <property type="entry name" value="Arrestin_C-like"/>
</dbReference>
<protein>
    <submittedName>
        <fullName evidence="3">Cyclin binding protein</fullName>
    </submittedName>
</protein>
<feature type="compositionally biased region" description="Low complexity" evidence="1">
    <location>
        <begin position="406"/>
        <end position="427"/>
    </location>
</feature>
<feature type="region of interest" description="Disordered" evidence="1">
    <location>
        <begin position="568"/>
        <end position="625"/>
    </location>
</feature>
<feature type="region of interest" description="Disordered" evidence="1">
    <location>
        <begin position="199"/>
        <end position="555"/>
    </location>
</feature>
<dbReference type="GO" id="GO:0005886">
    <property type="term" value="C:plasma membrane"/>
    <property type="evidence" value="ECO:0007669"/>
    <property type="project" value="TreeGrafter"/>
</dbReference>
<dbReference type="Pfam" id="PF02752">
    <property type="entry name" value="Arrestin_C"/>
    <property type="match status" value="1"/>
</dbReference>
<feature type="compositionally biased region" description="Polar residues" evidence="1">
    <location>
        <begin position="434"/>
        <end position="455"/>
    </location>
</feature>
<dbReference type="Proteomes" id="UP001182556">
    <property type="component" value="Unassembled WGS sequence"/>
</dbReference>
<feature type="region of interest" description="Disordered" evidence="1">
    <location>
        <begin position="647"/>
        <end position="696"/>
    </location>
</feature>
<dbReference type="GO" id="GO:0005829">
    <property type="term" value="C:cytosol"/>
    <property type="evidence" value="ECO:0007669"/>
    <property type="project" value="TreeGrafter"/>
</dbReference>
<dbReference type="InterPro" id="IPR050357">
    <property type="entry name" value="Arrestin_domain-protein"/>
</dbReference>
<reference evidence="3" key="1">
    <citation type="submission" date="2023-02" db="EMBL/GenBank/DDBJ databases">
        <title>Identification and recombinant expression of a fungal hydrolase from Papiliotrema laurentii that hydrolyzes apple cutin and clears colloidal polyester polyurethane.</title>
        <authorList>
            <consortium name="DOE Joint Genome Institute"/>
            <person name="Roman V.A."/>
            <person name="Bojanowski C."/>
            <person name="Crable B.R."/>
            <person name="Wagner D.N."/>
            <person name="Hung C.S."/>
            <person name="Nadeau L.J."/>
            <person name="Schratz L."/>
            <person name="Haridas S."/>
            <person name="Pangilinan J."/>
            <person name="Lipzen A."/>
            <person name="Na H."/>
            <person name="Yan M."/>
            <person name="Ng V."/>
            <person name="Grigoriev I.V."/>
            <person name="Spatafora J.W."/>
            <person name="Barlow D."/>
            <person name="Biffinger J."/>
            <person name="Kelley-Loughnane N."/>
            <person name="Varaljay V.A."/>
            <person name="Crookes-Goodson W.J."/>
        </authorList>
    </citation>
    <scope>NUCLEOTIDE SEQUENCE</scope>
    <source>
        <strain evidence="3">5307AH</strain>
    </source>
</reference>
<feature type="compositionally biased region" description="Basic and acidic residues" evidence="1">
    <location>
        <begin position="1148"/>
        <end position="1157"/>
    </location>
</feature>
<evidence type="ECO:0000313" key="4">
    <source>
        <dbReference type="Proteomes" id="UP001182556"/>
    </source>
</evidence>
<feature type="compositionally biased region" description="Low complexity" evidence="1">
    <location>
        <begin position="520"/>
        <end position="539"/>
    </location>
</feature>
<evidence type="ECO:0000313" key="3">
    <source>
        <dbReference type="EMBL" id="KAK1923707.1"/>
    </source>
</evidence>
<dbReference type="EMBL" id="JAODAN010000006">
    <property type="protein sequence ID" value="KAK1923707.1"/>
    <property type="molecule type" value="Genomic_DNA"/>
</dbReference>
<feature type="region of interest" description="Disordered" evidence="1">
    <location>
        <begin position="1058"/>
        <end position="1087"/>
    </location>
</feature>
<evidence type="ECO:0000259" key="2">
    <source>
        <dbReference type="SMART" id="SM01017"/>
    </source>
</evidence>
<feature type="compositionally biased region" description="Low complexity" evidence="1">
    <location>
        <begin position="1119"/>
        <end position="1131"/>
    </location>
</feature>
<dbReference type="Gene3D" id="2.60.40.640">
    <property type="match status" value="2"/>
</dbReference>
<feature type="compositionally biased region" description="Basic residues" evidence="1">
    <location>
        <begin position="572"/>
        <end position="590"/>
    </location>
</feature>
<feature type="compositionally biased region" description="Basic and acidic residues" evidence="1">
    <location>
        <begin position="334"/>
        <end position="344"/>
    </location>
</feature>
<feature type="compositionally biased region" description="Basic and acidic residues" evidence="1">
    <location>
        <begin position="1062"/>
        <end position="1087"/>
    </location>
</feature>